<feature type="repeat" description="TPR" evidence="1">
    <location>
        <begin position="260"/>
        <end position="293"/>
    </location>
</feature>
<proteinExistence type="predicted"/>
<evidence type="ECO:0000256" key="1">
    <source>
        <dbReference type="PROSITE-ProRule" id="PRU00339"/>
    </source>
</evidence>
<dbReference type="InterPro" id="IPR011990">
    <property type="entry name" value="TPR-like_helical_dom_sf"/>
</dbReference>
<evidence type="ECO:0000313" key="3">
    <source>
        <dbReference type="Proteomes" id="UP000198964"/>
    </source>
</evidence>
<accession>A0A1I2K387</accession>
<dbReference type="STRING" id="655355.SAMN05216283_110136"/>
<dbReference type="SUPFAM" id="SSF48452">
    <property type="entry name" value="TPR-like"/>
    <property type="match status" value="1"/>
</dbReference>
<dbReference type="SUPFAM" id="SSF53474">
    <property type="entry name" value="alpha/beta-Hydrolases"/>
    <property type="match status" value="1"/>
</dbReference>
<dbReference type="EMBL" id="FONW01000010">
    <property type="protein sequence ID" value="SFF60798.1"/>
    <property type="molecule type" value="Genomic_DNA"/>
</dbReference>
<reference evidence="2 3" key="1">
    <citation type="submission" date="2016-10" db="EMBL/GenBank/DDBJ databases">
        <authorList>
            <person name="de Groot N.N."/>
        </authorList>
    </citation>
    <scope>NUCLEOTIDE SEQUENCE [LARGE SCALE GENOMIC DNA]</scope>
    <source>
        <strain evidence="2 3">CGMCC 1.9156</strain>
    </source>
</reference>
<organism evidence="2 3">
    <name type="scientific">Sunxiuqinia elliptica</name>
    <dbReference type="NCBI Taxonomy" id="655355"/>
    <lineage>
        <taxon>Bacteria</taxon>
        <taxon>Pseudomonadati</taxon>
        <taxon>Bacteroidota</taxon>
        <taxon>Bacteroidia</taxon>
        <taxon>Marinilabiliales</taxon>
        <taxon>Prolixibacteraceae</taxon>
        <taxon>Sunxiuqinia</taxon>
    </lineage>
</organism>
<dbReference type="Pfam" id="PF00756">
    <property type="entry name" value="Esterase"/>
    <property type="match status" value="1"/>
</dbReference>
<dbReference type="InterPro" id="IPR029058">
    <property type="entry name" value="AB_hydrolase_fold"/>
</dbReference>
<dbReference type="Gene3D" id="3.40.50.1820">
    <property type="entry name" value="alpha/beta hydrolase"/>
    <property type="match status" value="1"/>
</dbReference>
<gene>
    <name evidence="2" type="ORF">SAMN05216283_110136</name>
</gene>
<dbReference type="InterPro" id="IPR019734">
    <property type="entry name" value="TPR_rpt"/>
</dbReference>
<sequence>MYYALSNYLGEPYHVENGILHTIPETIVIGFRTLNGGRELRYEDDWKGISKFISQELITYISKKYRTNGYKTLIGHSVGGGFVLKSMFSGSVDFNAYYCTAPTESKYLVALIKEGFSQNDIIPTSKKRLILACGKNDKEIPFIENKELIDELSKISNENFSFRNIELENADHHSIFPSTITDALLFMFEDWRFELTDSQTDHATELLVEHYKNLSNTTGISITPPENDFYLLTYLLFTRNNTNEKISVLKKCKEYYPKALMADAYLARTYYMIDDFENAMTFNKIALQLNPENKFAIETQDMLRKKSE</sequence>
<dbReference type="Proteomes" id="UP000198964">
    <property type="component" value="Unassembled WGS sequence"/>
</dbReference>
<dbReference type="InterPro" id="IPR000801">
    <property type="entry name" value="Esterase-like"/>
</dbReference>
<keyword evidence="1" id="KW-0802">TPR repeat</keyword>
<keyword evidence="3" id="KW-1185">Reference proteome</keyword>
<protein>
    <submittedName>
        <fullName evidence="2">Putative esterase</fullName>
    </submittedName>
</protein>
<dbReference type="PROSITE" id="PS50005">
    <property type="entry name" value="TPR"/>
    <property type="match status" value="1"/>
</dbReference>
<evidence type="ECO:0000313" key="2">
    <source>
        <dbReference type="EMBL" id="SFF60798.1"/>
    </source>
</evidence>
<name>A0A1I2K387_9BACT</name>
<dbReference type="AlphaFoldDB" id="A0A1I2K387"/>